<evidence type="ECO:0000256" key="1">
    <source>
        <dbReference type="SAM" id="MobiDB-lite"/>
    </source>
</evidence>
<dbReference type="GO" id="GO:0004519">
    <property type="term" value="F:endonuclease activity"/>
    <property type="evidence" value="ECO:0007669"/>
    <property type="project" value="UniProtKB-KW"/>
</dbReference>
<organism evidence="3 4">
    <name type="scientific">Sphingorhabdus rigui</name>
    <dbReference type="NCBI Taxonomy" id="1282858"/>
    <lineage>
        <taxon>Bacteria</taxon>
        <taxon>Pseudomonadati</taxon>
        <taxon>Pseudomonadota</taxon>
        <taxon>Alphaproteobacteria</taxon>
        <taxon>Sphingomonadales</taxon>
        <taxon>Sphingomonadaceae</taxon>
        <taxon>Sphingorhabdus</taxon>
    </lineage>
</organism>
<dbReference type="EMBL" id="JACIEA010000002">
    <property type="protein sequence ID" value="MBB3943709.1"/>
    <property type="molecule type" value="Genomic_DNA"/>
</dbReference>
<dbReference type="InterPro" id="IPR027417">
    <property type="entry name" value="P-loop_NTPase"/>
</dbReference>
<gene>
    <name evidence="3" type="ORF">GGR91_001967</name>
</gene>
<name>A0A840AZ88_9SPHN</name>
<keyword evidence="3" id="KW-0540">Nuclease</keyword>
<dbReference type="PANTHER" id="PTHR43581">
    <property type="entry name" value="ATP/GTP PHOSPHATASE"/>
    <property type="match status" value="1"/>
</dbReference>
<evidence type="ECO:0000313" key="4">
    <source>
        <dbReference type="Proteomes" id="UP000581447"/>
    </source>
</evidence>
<feature type="domain" description="Endonuclease GajA/Old nuclease/RecF-like AAA" evidence="2">
    <location>
        <begin position="1"/>
        <end position="81"/>
    </location>
</feature>
<keyword evidence="4" id="KW-1185">Reference proteome</keyword>
<dbReference type="PANTHER" id="PTHR43581:SF4">
    <property type="entry name" value="ATP_GTP PHOSPHATASE"/>
    <property type="match status" value="1"/>
</dbReference>
<protein>
    <submittedName>
        <fullName evidence="3">Putative ATP-dependent endonuclease of OLD family</fullName>
    </submittedName>
</protein>
<dbReference type="SUPFAM" id="SSF52540">
    <property type="entry name" value="P-loop containing nucleoside triphosphate hydrolases"/>
    <property type="match status" value="1"/>
</dbReference>
<proteinExistence type="predicted"/>
<sequence length="599" mass="66530">MKVLQLQISNFRGISSGVINLHGHTLLVGAHGSGRTSICEALGLVLSVDALNRHPVVDEYDFYNRQYIDSNNQPIEIRLNVILTDLSVEDRFLFKKHIRAWNDDMHGFADDVDDRSLVGDGSHLHWVLPVVFIARYEQNEQDFITGTFFDYPSALDVDSAQVDQSFGGGRTIFGRAEKRHCGFIFLGPSRNTSKLLSLHSGSLLERILVLGRKNFSDSCEPPPPSSSGSINVESPATGHKGNARLKSFITRPLTAETARYVLENLPSGKRSADLIENIALFTGECLDRIDLPVEKRGTGAHGLLLIELLESLLELKGSTAVNLVIEELEEGQPTHMLVQLVRLILSGINQVITTTNSPIVTALFETHSILALSNNARHEVCASSFGRKNLPIELRKSQHRQLTNAILGQSVFVVDSEAASSAFRAASLVFQKSSTHEEYAELAQAGIFVFACGNAHLVPQFGPMFKGMQKKAFAFYNLPAKDFDDEASLKLEDYTASWQSTNEDFEALIISETSPEVHRRFLEVADTFDTYPRHCGTYDAFLHGDDEVSEIAISVLRDRRDCSDDMVGLFIEQCRSVDELPITVRNILSEIHHLTATRF</sequence>
<dbReference type="InterPro" id="IPR051396">
    <property type="entry name" value="Bact_Antivir_Def_Nuclease"/>
</dbReference>
<reference evidence="3 4" key="1">
    <citation type="submission" date="2020-08" db="EMBL/GenBank/DDBJ databases">
        <title>Genomic Encyclopedia of Type Strains, Phase IV (KMG-IV): sequencing the most valuable type-strain genomes for metagenomic binning, comparative biology and taxonomic classification.</title>
        <authorList>
            <person name="Goeker M."/>
        </authorList>
    </citation>
    <scope>NUCLEOTIDE SEQUENCE [LARGE SCALE GENOMIC DNA]</scope>
    <source>
        <strain evidence="3 4">DSM 29050</strain>
    </source>
</reference>
<keyword evidence="3" id="KW-0378">Hydrolase</keyword>
<dbReference type="RefSeq" id="WP_183941986.1">
    <property type="nucleotide sequence ID" value="NZ_BAABBG010000005.1"/>
</dbReference>
<evidence type="ECO:0000259" key="2">
    <source>
        <dbReference type="Pfam" id="PF13175"/>
    </source>
</evidence>
<comment type="caution">
    <text evidence="3">The sequence shown here is derived from an EMBL/GenBank/DDBJ whole genome shotgun (WGS) entry which is preliminary data.</text>
</comment>
<dbReference type="Gene3D" id="3.40.50.300">
    <property type="entry name" value="P-loop containing nucleotide triphosphate hydrolases"/>
    <property type="match status" value="1"/>
</dbReference>
<feature type="region of interest" description="Disordered" evidence="1">
    <location>
        <begin position="218"/>
        <end position="238"/>
    </location>
</feature>
<dbReference type="Pfam" id="PF13175">
    <property type="entry name" value="AAA_15"/>
    <property type="match status" value="1"/>
</dbReference>
<evidence type="ECO:0000313" key="3">
    <source>
        <dbReference type="EMBL" id="MBB3943709.1"/>
    </source>
</evidence>
<dbReference type="Proteomes" id="UP000581447">
    <property type="component" value="Unassembled WGS sequence"/>
</dbReference>
<keyword evidence="3" id="KW-0255">Endonuclease</keyword>
<dbReference type="InterPro" id="IPR041685">
    <property type="entry name" value="AAA_GajA/Old/RecF-like"/>
</dbReference>
<accession>A0A840AZ88</accession>
<dbReference type="AlphaFoldDB" id="A0A840AZ88"/>